<dbReference type="Proteomes" id="UP001348641">
    <property type="component" value="Unassembled WGS sequence"/>
</dbReference>
<comment type="caution">
    <text evidence="3">The sequence shown here is derived from an EMBL/GenBank/DDBJ whole genome shotgun (WGS) entry which is preliminary data.</text>
</comment>
<evidence type="ECO:0000313" key="3">
    <source>
        <dbReference type="EMBL" id="MEE2055146.1"/>
    </source>
</evidence>
<feature type="domain" description="Glycosyltransferase family 28 N-terminal" evidence="1">
    <location>
        <begin position="4"/>
        <end position="95"/>
    </location>
</feature>
<accession>A0ABU7L0Q7</accession>
<gene>
    <name evidence="3" type="ORF">Q8A49_32070</name>
</gene>
<evidence type="ECO:0000259" key="2">
    <source>
        <dbReference type="Pfam" id="PF06722"/>
    </source>
</evidence>
<dbReference type="InterPro" id="IPR010610">
    <property type="entry name" value="EryCIII-like_C"/>
</dbReference>
<dbReference type="InterPro" id="IPR050426">
    <property type="entry name" value="Glycosyltransferase_28"/>
</dbReference>
<evidence type="ECO:0000313" key="4">
    <source>
        <dbReference type="Proteomes" id="UP001348641"/>
    </source>
</evidence>
<dbReference type="CDD" id="cd03784">
    <property type="entry name" value="GT1_Gtf-like"/>
    <property type="match status" value="1"/>
</dbReference>
<feature type="domain" description="Erythromycin biosynthesis protein CIII-like C-terminal" evidence="2">
    <location>
        <begin position="305"/>
        <end position="406"/>
    </location>
</feature>
<dbReference type="Pfam" id="PF06722">
    <property type="entry name" value="EryCIII-like_C"/>
    <property type="match status" value="1"/>
</dbReference>
<dbReference type="RefSeq" id="WP_330161936.1">
    <property type="nucleotide sequence ID" value="NZ_BAAAJA010000028.1"/>
</dbReference>
<dbReference type="EMBL" id="JAUUCC010000152">
    <property type="protein sequence ID" value="MEE2055146.1"/>
    <property type="molecule type" value="Genomic_DNA"/>
</dbReference>
<organism evidence="3 4">
    <name type="scientific">Nocardiopsis tropica</name>
    <dbReference type="NCBI Taxonomy" id="109330"/>
    <lineage>
        <taxon>Bacteria</taxon>
        <taxon>Bacillati</taxon>
        <taxon>Actinomycetota</taxon>
        <taxon>Actinomycetes</taxon>
        <taxon>Streptosporangiales</taxon>
        <taxon>Nocardiopsidaceae</taxon>
        <taxon>Nocardiopsis</taxon>
    </lineage>
</organism>
<proteinExistence type="predicted"/>
<dbReference type="InterPro" id="IPR004276">
    <property type="entry name" value="GlycoTrans_28_N"/>
</dbReference>
<dbReference type="InterPro" id="IPR002213">
    <property type="entry name" value="UDP_glucos_trans"/>
</dbReference>
<protein>
    <submittedName>
        <fullName evidence="3">Glycosyltransferase</fullName>
    </submittedName>
</protein>
<dbReference type="PANTHER" id="PTHR48050">
    <property type="entry name" value="STEROL 3-BETA-GLUCOSYLTRANSFERASE"/>
    <property type="match status" value="1"/>
</dbReference>
<dbReference type="Gene3D" id="3.40.50.2000">
    <property type="entry name" value="Glycogen Phosphorylase B"/>
    <property type="match status" value="2"/>
</dbReference>
<dbReference type="PANTHER" id="PTHR48050:SF13">
    <property type="entry name" value="STEROL 3-BETA-GLUCOSYLTRANSFERASE UGT80A2"/>
    <property type="match status" value="1"/>
</dbReference>
<sequence>MKAIILTHGTRGDVQPYVALAKALREAGHEAVLGAPASAAALAEPHGVPFAPVIDEMNAFVDQPRVRRAMETGFSGLSGKRIALELTLASRPAMARFLAEMADVAADGGDVVVHMPGVPVHHIAEKMGIPAVPGALQPGWVPTGAFPNPMLPFTPPRTFNRASYATAQAFVRFMARSGDSLRADLGLPRRRGSRDILRRPDGGPATVLQGFSRHLLPVADPGYPSTVHTTGFWFLPAPPEWRPPADLEEFLAAGGPPVYIGFGSMVGLDPRKVGRIVTEAVRRAGVRAILAGGWGGISVDGNSEDVHLLEQAPHDWLFPRTAAVVHHGGSGTTGAALASGRPQVICPFLADQPFWAARAHAAGVAAPPQRGRDLSAEGLAEAIRRAVTDPAMRARAEEMGQRIRAKDGTRAAVGVLEALV</sequence>
<dbReference type="SUPFAM" id="SSF53756">
    <property type="entry name" value="UDP-Glycosyltransferase/glycogen phosphorylase"/>
    <property type="match status" value="1"/>
</dbReference>
<name>A0ABU7L0Q7_9ACTN</name>
<reference evidence="3 4" key="1">
    <citation type="submission" date="2023-07" db="EMBL/GenBank/DDBJ databases">
        <authorList>
            <person name="Girao M."/>
            <person name="Carvalho M.F."/>
        </authorList>
    </citation>
    <scope>NUCLEOTIDE SEQUENCE [LARGE SCALE GENOMIC DNA]</scope>
    <source>
        <strain evidence="3 4">66/93</strain>
    </source>
</reference>
<evidence type="ECO:0000259" key="1">
    <source>
        <dbReference type="Pfam" id="PF03033"/>
    </source>
</evidence>
<dbReference type="Pfam" id="PF03033">
    <property type="entry name" value="Glyco_transf_28"/>
    <property type="match status" value="1"/>
</dbReference>